<dbReference type="CDD" id="cd01335">
    <property type="entry name" value="Radical_SAM"/>
    <property type="match status" value="1"/>
</dbReference>
<dbReference type="Pfam" id="PF06969">
    <property type="entry name" value="HemN_C"/>
    <property type="match status" value="1"/>
</dbReference>
<evidence type="ECO:0000256" key="5">
    <source>
        <dbReference type="ARBA" id="ARBA00022723"/>
    </source>
</evidence>
<keyword evidence="5 9" id="KW-0479">Metal-binding</keyword>
<dbReference type="SFLD" id="SFLDF00288">
    <property type="entry name" value="HemN-like__clustered_with_nucl"/>
    <property type="match status" value="1"/>
</dbReference>
<reference evidence="12" key="1">
    <citation type="submission" date="2016-10" db="EMBL/GenBank/DDBJ databases">
        <authorList>
            <person name="Varghese N."/>
            <person name="Submissions S."/>
        </authorList>
    </citation>
    <scope>NUCLEOTIDE SEQUENCE [LARGE SCALE GENOMIC DNA]</scope>
    <source>
        <strain evidence="12">DSM 1551</strain>
    </source>
</reference>
<comment type="similarity">
    <text evidence="1">Belongs to the anaerobic coproporphyrinogen-III oxidase family. HemW subfamily.</text>
</comment>
<keyword evidence="8 9" id="KW-0143">Chaperone</keyword>
<proteinExistence type="inferred from homology"/>
<dbReference type="InterPro" id="IPR007197">
    <property type="entry name" value="rSAM"/>
</dbReference>
<keyword evidence="12" id="KW-1185">Reference proteome</keyword>
<evidence type="ECO:0000256" key="8">
    <source>
        <dbReference type="ARBA" id="ARBA00023186"/>
    </source>
</evidence>
<keyword evidence="9" id="KW-0004">4Fe-4S</keyword>
<dbReference type="SFLD" id="SFLDF00562">
    <property type="entry name" value="HemN-like__clustered_with_heat"/>
    <property type="match status" value="1"/>
</dbReference>
<dbReference type="InterPro" id="IPR013785">
    <property type="entry name" value="Aldolase_TIM"/>
</dbReference>
<gene>
    <name evidence="11" type="ORF">SAMN04489758_11858</name>
</gene>
<keyword evidence="6 9" id="KW-0408">Iron</keyword>
<dbReference type="EMBL" id="FOIN01000018">
    <property type="protein sequence ID" value="SET56454.1"/>
    <property type="molecule type" value="Genomic_DNA"/>
</dbReference>
<evidence type="ECO:0000259" key="10">
    <source>
        <dbReference type="PROSITE" id="PS51918"/>
    </source>
</evidence>
<dbReference type="NCBIfam" id="TIGR00539">
    <property type="entry name" value="hemN_rel"/>
    <property type="match status" value="1"/>
</dbReference>
<evidence type="ECO:0000313" key="12">
    <source>
        <dbReference type="Proteomes" id="UP000198558"/>
    </source>
</evidence>
<evidence type="ECO:0000256" key="2">
    <source>
        <dbReference type="ARBA" id="ARBA00017228"/>
    </source>
</evidence>
<dbReference type="InterPro" id="IPR010723">
    <property type="entry name" value="HemN_C"/>
</dbReference>
<name>A0A1I0FGD6_9FIRM</name>
<evidence type="ECO:0000313" key="11">
    <source>
        <dbReference type="EMBL" id="SET56454.1"/>
    </source>
</evidence>
<accession>A0A1I0FGD6</accession>
<dbReference type="GO" id="GO:0004109">
    <property type="term" value="F:coproporphyrinogen oxidase activity"/>
    <property type="evidence" value="ECO:0007669"/>
    <property type="project" value="InterPro"/>
</dbReference>
<keyword evidence="4 9" id="KW-0949">S-adenosyl-L-methionine</keyword>
<keyword evidence="9" id="KW-0963">Cytoplasm</keyword>
<dbReference type="GO" id="GO:0005737">
    <property type="term" value="C:cytoplasm"/>
    <property type="evidence" value="ECO:0007669"/>
    <property type="project" value="UniProtKB-SubCell"/>
</dbReference>
<evidence type="ECO:0000256" key="7">
    <source>
        <dbReference type="ARBA" id="ARBA00023014"/>
    </source>
</evidence>
<keyword evidence="7 9" id="KW-0411">Iron-sulfur</keyword>
<dbReference type="InterPro" id="IPR058240">
    <property type="entry name" value="rSAM_sf"/>
</dbReference>
<dbReference type="PANTHER" id="PTHR13932">
    <property type="entry name" value="COPROPORPHYRINIGEN III OXIDASE"/>
    <property type="match status" value="1"/>
</dbReference>
<evidence type="ECO:0000256" key="4">
    <source>
        <dbReference type="ARBA" id="ARBA00022691"/>
    </source>
</evidence>
<feature type="domain" description="Radical SAM core" evidence="10">
    <location>
        <begin position="1"/>
        <end position="227"/>
    </location>
</feature>
<evidence type="ECO:0000256" key="1">
    <source>
        <dbReference type="ARBA" id="ARBA00006100"/>
    </source>
</evidence>
<dbReference type="SFLD" id="SFLDG01082">
    <property type="entry name" value="B12-binding_domain_containing"/>
    <property type="match status" value="1"/>
</dbReference>
<dbReference type="AlphaFoldDB" id="A0A1I0FGD6"/>
<dbReference type="Gene3D" id="3.20.20.70">
    <property type="entry name" value="Aldolase class I"/>
    <property type="match status" value="1"/>
</dbReference>
<comment type="subcellular location">
    <subcellularLocation>
        <location evidence="9">Cytoplasm</location>
    </subcellularLocation>
</comment>
<organism evidence="11 12">
    <name type="scientific">Thomasclavelia cocleata</name>
    <dbReference type="NCBI Taxonomy" id="69824"/>
    <lineage>
        <taxon>Bacteria</taxon>
        <taxon>Bacillati</taxon>
        <taxon>Bacillota</taxon>
        <taxon>Erysipelotrichia</taxon>
        <taxon>Erysipelotrichales</taxon>
        <taxon>Coprobacillaceae</taxon>
        <taxon>Thomasclavelia</taxon>
    </lineage>
</organism>
<evidence type="ECO:0000256" key="6">
    <source>
        <dbReference type="ARBA" id="ARBA00023004"/>
    </source>
</evidence>
<evidence type="ECO:0000256" key="9">
    <source>
        <dbReference type="RuleBase" id="RU364116"/>
    </source>
</evidence>
<dbReference type="GO" id="GO:0046872">
    <property type="term" value="F:metal ion binding"/>
    <property type="evidence" value="ECO:0007669"/>
    <property type="project" value="UniProtKB-UniRule"/>
</dbReference>
<dbReference type="InterPro" id="IPR004559">
    <property type="entry name" value="HemW-like"/>
</dbReference>
<sequence length="364" mass="42288">METRSLYIHIPFCLHMCSYCDFCKVFYQKKQVDDYLAVLKKELASLKIDLPLKTIYIGGGTPTSLDDEQLEWLMDIIKPYISNDTKEVTIEVNPETLDCYKLDILKKGGITRLSIGVETFNDDLLKAINRKHNCMQIKRVIDYAHRLGFNNISIDLMYGLPGQTIEDIKKDLDIIKLLNIQHVSYYALILEDHTVLKNQNYLPLDEEDEANINELIDERLAQMGFIKYEISNYAKPGFESLHNLAYWQYDNYYGVGLGASSKIDNRIIEHSRNLNSYLKFQDITTELCNSKEETMFNHLMMSLRLVKGLDLKAFEKYYGIKVLDLYPRAINKHLSLKTLVIEDGYLRCTKDSIKLLNTILLDFI</sequence>
<dbReference type="SUPFAM" id="SSF102114">
    <property type="entry name" value="Radical SAM enzymes"/>
    <property type="match status" value="1"/>
</dbReference>
<dbReference type="OrthoDB" id="9808022at2"/>
<protein>
    <recommendedName>
        <fullName evidence="2 9">Heme chaperone HemW</fullName>
    </recommendedName>
</protein>
<dbReference type="SMART" id="SM00729">
    <property type="entry name" value="Elp3"/>
    <property type="match status" value="1"/>
</dbReference>
<dbReference type="PANTHER" id="PTHR13932:SF5">
    <property type="entry name" value="RADICAL S-ADENOSYL METHIONINE DOMAIN-CONTAINING PROTEIN 1, MITOCHONDRIAL"/>
    <property type="match status" value="1"/>
</dbReference>
<dbReference type="GO" id="GO:0051539">
    <property type="term" value="F:4 iron, 4 sulfur cluster binding"/>
    <property type="evidence" value="ECO:0007669"/>
    <property type="project" value="UniProtKB-UniRule"/>
</dbReference>
<dbReference type="SFLD" id="SFLDS00029">
    <property type="entry name" value="Radical_SAM"/>
    <property type="match status" value="1"/>
</dbReference>
<dbReference type="GO" id="GO:0006779">
    <property type="term" value="P:porphyrin-containing compound biosynthetic process"/>
    <property type="evidence" value="ECO:0007669"/>
    <property type="project" value="InterPro"/>
</dbReference>
<keyword evidence="3 9" id="KW-0349">Heme</keyword>
<dbReference type="Pfam" id="PF04055">
    <property type="entry name" value="Radical_SAM"/>
    <property type="match status" value="1"/>
</dbReference>
<dbReference type="SFLD" id="SFLDG01065">
    <property type="entry name" value="anaerobic_coproporphyrinogen-I"/>
    <property type="match status" value="1"/>
</dbReference>
<dbReference type="Proteomes" id="UP000198558">
    <property type="component" value="Unassembled WGS sequence"/>
</dbReference>
<comment type="function">
    <text evidence="9">Probably acts as a heme chaperone, transferring heme to an unknown acceptor. Binds one molecule of heme per monomer, possibly covalently. Binds 1 [4Fe-4S] cluster. The cluster is coordinated with 3 cysteines and an exchangeable S-adenosyl-L-methionine.</text>
</comment>
<dbReference type="PROSITE" id="PS51918">
    <property type="entry name" value="RADICAL_SAM"/>
    <property type="match status" value="1"/>
</dbReference>
<evidence type="ECO:0000256" key="3">
    <source>
        <dbReference type="ARBA" id="ARBA00022617"/>
    </source>
</evidence>
<dbReference type="InterPro" id="IPR034505">
    <property type="entry name" value="Coproporphyrinogen-III_oxidase"/>
</dbReference>
<dbReference type="InterPro" id="IPR006638">
    <property type="entry name" value="Elp3/MiaA/NifB-like_rSAM"/>
</dbReference>